<evidence type="ECO:0000256" key="1">
    <source>
        <dbReference type="SAM" id="MobiDB-lite"/>
    </source>
</evidence>
<evidence type="ECO:0000313" key="4">
    <source>
        <dbReference type="EMBL" id="AAC96605.1"/>
    </source>
</evidence>
<organism evidence="4 5">
    <name type="scientific">Paramecium bursaria Chlorella virus 1</name>
    <name type="common">PBCV-1</name>
    <dbReference type="NCBI Taxonomy" id="10506"/>
    <lineage>
        <taxon>Viruses</taxon>
        <taxon>Varidnaviria</taxon>
        <taxon>Bamfordvirae</taxon>
        <taxon>Nucleocytoviricota</taxon>
        <taxon>Megaviricetes</taxon>
        <taxon>Algavirales</taxon>
        <taxon>Phycodnaviridae</taxon>
        <taxon>Chlorovirus</taxon>
        <taxon>Chlorovirus vanettense</taxon>
    </lineage>
</organism>
<dbReference type="InterPro" id="IPR036291">
    <property type="entry name" value="NAD(P)-bd_dom_sf"/>
</dbReference>
<dbReference type="PIR" id="T17728">
    <property type="entry name" value="T17728"/>
</dbReference>
<gene>
    <name evidence="4" type="primary">A237R</name>
</gene>
<proteinExistence type="predicted"/>
<feature type="domain" description="Saccharopine dehydrogenase-like C-terminal" evidence="3">
    <location>
        <begin position="191"/>
        <end position="482"/>
    </location>
</feature>
<dbReference type="Gene3D" id="3.40.50.720">
    <property type="entry name" value="NAD(P)-binding Rossmann-like Domain"/>
    <property type="match status" value="1"/>
</dbReference>
<evidence type="ECO:0000259" key="3">
    <source>
        <dbReference type="Pfam" id="PF16653"/>
    </source>
</evidence>
<dbReference type="RefSeq" id="NP_048585.1">
    <property type="nucleotide sequence ID" value="NC_000852.5"/>
</dbReference>
<dbReference type="Pfam" id="PF16653">
    <property type="entry name" value="Sacchrp_dh_C"/>
    <property type="match status" value="1"/>
</dbReference>
<accession>Q84557</accession>
<dbReference type="Pfam" id="PF03435">
    <property type="entry name" value="Sacchrp_dh_NADP"/>
    <property type="match status" value="1"/>
</dbReference>
<name>Q84557_PBCV1</name>
<keyword evidence="5" id="KW-1185">Reference proteome</keyword>
<reference evidence="4 5" key="5">
    <citation type="journal article" date="1997" name="Virology">
        <title>Analysis of 74 kb of DNA located at the right end of the 330-kb chlorella virus PBCV-1 genome.</title>
        <authorList>
            <person name="Li Y."/>
            <person name="Lu Z."/>
            <person name="Sun L."/>
            <person name="Ropp S."/>
            <person name="Kutish G.F."/>
            <person name="Rock D.L."/>
            <person name="Van Etten J.L."/>
        </authorList>
    </citation>
    <scope>NUCLEOTIDE SEQUENCE [LARGE SCALE GENOMIC DNA]</scope>
</reference>
<dbReference type="InterPro" id="IPR032095">
    <property type="entry name" value="Sacchrp_dh-like_C"/>
</dbReference>
<organismHost>
    <name type="scientific">Chlorella</name>
    <dbReference type="NCBI Taxonomy" id="3071"/>
</organismHost>
<reference evidence="4 5" key="1">
    <citation type="journal article" date="1995" name="Virology">
        <title>Analysis of 45 kb of DNA located at the left end of the chlorella virus PBCV-1 genome.</title>
        <authorList>
            <person name="Lu Z."/>
            <person name="Li Y."/>
            <person name="Zhang Y."/>
            <person name="Kutish G.F."/>
            <person name="Rock D.L."/>
            <person name="Van Etten J.L."/>
        </authorList>
    </citation>
    <scope>NUCLEOTIDE SEQUENCE [LARGE SCALE GENOMIC DNA]</scope>
</reference>
<feature type="domain" description="Saccharopine dehydrogenase NADP binding" evidence="2">
    <location>
        <begin position="45"/>
        <end position="187"/>
    </location>
</feature>
<dbReference type="OrthoDB" id="2109at10239"/>
<feature type="region of interest" description="Disordered" evidence="1">
    <location>
        <begin position="1"/>
        <end position="20"/>
    </location>
</feature>
<dbReference type="InterPro" id="IPR005097">
    <property type="entry name" value="Sacchrp_dh_NADP-bd"/>
</dbReference>
<dbReference type="KEGG" id="vg:917789"/>
<reference evidence="4 5" key="2">
    <citation type="journal article" date="1995" name="Virology">
        <title>Analysis of 43 kb of the Chlorella virus PBCV-1 330-kb genome: map positions 45 to 88.</title>
        <authorList>
            <person name="Li Y."/>
            <person name="Lu Z."/>
            <person name="Burbank D.E."/>
            <person name="Kutish G.F."/>
            <person name="Rock D.L."/>
            <person name="Van Etten J.L."/>
        </authorList>
    </citation>
    <scope>NUCLEOTIDE SEQUENCE [LARGE SCALE GENOMIC DNA]</scope>
</reference>
<dbReference type="EMBL" id="JF411744">
    <property type="protein sequence ID" value="AAC96605.1"/>
    <property type="molecule type" value="Genomic_DNA"/>
</dbReference>
<reference evidence="4 5" key="8">
    <citation type="journal article" date="2010" name="J. Virol.">
        <title>Microarray analysis of Paramecium bursaria chlorella virus 1 transcription.</title>
        <authorList>
            <person name="Yanai-Balser G.M."/>
            <person name="Duncan G.A."/>
            <person name="Eudy J.D."/>
            <person name="Wang D."/>
            <person name="Li X."/>
            <person name="Agarkova I.V."/>
            <person name="Dunigan D.D."/>
            <person name="Van Etten J.L."/>
        </authorList>
    </citation>
    <scope>NUCLEOTIDE SEQUENCE [LARGE SCALE GENOMIC DNA]</scope>
</reference>
<reference evidence="4 5" key="4">
    <citation type="journal article" date="1996" name="Virology">
        <title>Analysis of 76 kb of the chlorella virus PBCV-1 330-kb genome: map positions 182 to 258.</title>
        <authorList>
            <person name="Kutish G.F."/>
            <person name="Li Y."/>
            <person name="Lu Z."/>
            <person name="Furuta M."/>
            <person name="Rock D.L."/>
            <person name="Van Etten J.L."/>
        </authorList>
    </citation>
    <scope>NUCLEOTIDE SEQUENCE [LARGE SCALE GENOMIC DNA]</scope>
</reference>
<dbReference type="SUPFAM" id="SSF51735">
    <property type="entry name" value="NAD(P)-binding Rossmann-fold domains"/>
    <property type="match status" value="1"/>
</dbReference>
<dbReference type="Gene3D" id="3.30.360.30">
    <property type="entry name" value="homospermidine synthase like"/>
    <property type="match status" value="1"/>
</dbReference>
<dbReference type="Proteomes" id="UP000000862">
    <property type="component" value="Segment"/>
</dbReference>
<evidence type="ECO:0000313" key="5">
    <source>
        <dbReference type="Proteomes" id="UP000000862"/>
    </source>
</evidence>
<reference evidence="4 5" key="7">
    <citation type="journal article" date="2000" name="Virology">
        <title>Characterization of a beta-1,3-glucanase encoded by chlorella virus PBCV-1.</title>
        <authorList>
            <person name="Sun L."/>
            <person name="Gurnon J.R."/>
            <person name="Adams B.J."/>
            <person name="Graves M.V."/>
            <person name="Van Etten J.L."/>
        </authorList>
    </citation>
    <scope>NUCLEOTIDE SEQUENCE [LARGE SCALE GENOMIC DNA]</scope>
</reference>
<dbReference type="GeneID" id="917789"/>
<dbReference type="InterPro" id="IPR023181">
    <property type="entry name" value="Homospermid_syn-like_C"/>
</dbReference>
<evidence type="ECO:0000259" key="2">
    <source>
        <dbReference type="Pfam" id="PF03435"/>
    </source>
</evidence>
<protein>
    <submittedName>
        <fullName evidence="4">Homospermidine synthase</fullName>
    </submittedName>
</protein>
<sequence length="518" mass="58565">MYMNSKKSNRDVNVNSNGANSNVKNNRFVNANKLNFSVDLGDRRILQVGCGGVGASMPPLYKRHLKFSSGNIIIIDKNRTKIDKFAEKYPTMKFINTEVTKNNYKNIIDQYLKKGDVFVDLAWYMNTKDLLRYCHEKGIHFVNTAIESWYGEEDCKAKTKECETLYRHQHDVRELAKSWGNKGPTAVVGHGANPGWVSHAMKIGIQDWVDYLSKKNSSDSNVKKAKEWLAKGKYNEAAKLLNIQVIHISERDTQITNDPKKVGEFVNTWSPTGLIEEGSLPAELGWGTHETMKQYVKHFSKGPGNEVYIPKSMAMNTTVKSVVPSGEIVGCVIPHEEANSISYFLTTTKGGKATYRPTVHYAYMLPDVAIASLQEYQADGCPDFLKKERVLKDDIISGKDELGVLMMSPKYGKWWTGSLLDIETSRKLVPHQSATIVQVSASVLAAIIYALKYSNLGPIFPEDMDSDWIMKKLIMPYLGEWRSAKIVWEPSLSNVPKKYHKTKDLIFEKFLINPPVME</sequence>
<reference evidence="4 5" key="6">
    <citation type="journal article" date="1999" name="Virology">
        <title>Chlorella virus PBCV-1 encodes a functional homospermidine synthase.</title>
        <authorList>
            <person name="Kaiser A."/>
            <person name="Vollmert M."/>
            <person name="Tholl D."/>
            <person name="Graves M.V."/>
            <person name="Gurnon J.R."/>
            <person name="Xing W."/>
            <person name="Lisec A.D."/>
            <person name="Nickerson K.W."/>
            <person name="Van Etten J.L."/>
        </authorList>
    </citation>
    <scope>NUCLEOTIDE SEQUENCE [LARGE SCALE GENOMIC DNA]</scope>
</reference>
<reference evidence="4 5" key="3">
    <citation type="journal article" date="1996" name="Virology">
        <title>Analysis of 94 kb of the chlorella virus PBCV-1 330-kb genome: map positions 88 to 182.</title>
        <authorList>
            <person name="Lu Z."/>
            <person name="Li Y."/>
            <person name="Que Q."/>
            <person name="Kutish G.F."/>
            <person name="Rock D.L."/>
            <person name="Van Etten J.L."/>
        </authorList>
    </citation>
    <scope>NUCLEOTIDE SEQUENCE [LARGE SCALE GENOMIC DNA]</scope>
</reference>